<feature type="compositionally biased region" description="Polar residues" evidence="7">
    <location>
        <begin position="1280"/>
        <end position="1299"/>
    </location>
</feature>
<keyword evidence="5" id="KW-0965">Cell junction</keyword>
<name>A0A834F8S0_ORYME</name>
<dbReference type="SUPFAM" id="SSF50044">
    <property type="entry name" value="SH3-domain"/>
    <property type="match status" value="3"/>
</dbReference>
<feature type="compositionally biased region" description="Pro residues" evidence="7">
    <location>
        <begin position="1688"/>
        <end position="1698"/>
    </location>
</feature>
<feature type="domain" description="SH3" evidence="8">
    <location>
        <begin position="1505"/>
        <end position="1566"/>
    </location>
</feature>
<evidence type="ECO:0000256" key="1">
    <source>
        <dbReference type="ARBA" id="ARBA00004282"/>
    </source>
</evidence>
<gene>
    <name evidence="11" type="ORF">FQA47_022754</name>
</gene>
<feature type="compositionally biased region" description="Polar residues" evidence="7">
    <location>
        <begin position="1582"/>
        <end position="1591"/>
    </location>
</feature>
<keyword evidence="4" id="KW-0677">Repeat</keyword>
<feature type="compositionally biased region" description="Basic and acidic residues" evidence="7">
    <location>
        <begin position="1739"/>
        <end position="1757"/>
    </location>
</feature>
<feature type="region of interest" description="Disordered" evidence="7">
    <location>
        <begin position="1046"/>
        <end position="1068"/>
    </location>
</feature>
<feature type="compositionally biased region" description="Low complexity" evidence="7">
    <location>
        <begin position="1719"/>
        <end position="1735"/>
    </location>
</feature>
<feature type="compositionally biased region" description="Pro residues" evidence="7">
    <location>
        <begin position="801"/>
        <end position="821"/>
    </location>
</feature>
<evidence type="ECO:0000256" key="6">
    <source>
        <dbReference type="PROSITE-ProRule" id="PRU00192"/>
    </source>
</evidence>
<feature type="region of interest" description="Disordered" evidence="7">
    <location>
        <begin position="1007"/>
        <end position="1034"/>
    </location>
</feature>
<accession>A0A834F8S0</accession>
<evidence type="ECO:0000256" key="3">
    <source>
        <dbReference type="ARBA" id="ARBA00022553"/>
    </source>
</evidence>
<comment type="subcellular location">
    <subcellularLocation>
        <location evidence="1">Cell junction</location>
    </subcellularLocation>
</comment>
<dbReference type="PROSITE" id="PS50002">
    <property type="entry name" value="SH3"/>
    <property type="match status" value="3"/>
</dbReference>
<evidence type="ECO:0000256" key="4">
    <source>
        <dbReference type="ARBA" id="ARBA00022737"/>
    </source>
</evidence>
<protein>
    <submittedName>
        <fullName evidence="11">Sorbin and SH3 domain-containing protein 1</fullName>
    </submittedName>
</protein>
<dbReference type="Pfam" id="PF18567">
    <property type="entry name" value="TIR_3"/>
    <property type="match status" value="1"/>
</dbReference>
<proteinExistence type="predicted"/>
<dbReference type="InterPro" id="IPR017893">
    <property type="entry name" value="DBB_domain"/>
</dbReference>
<feature type="region of interest" description="Disordered" evidence="7">
    <location>
        <begin position="1280"/>
        <end position="1320"/>
    </location>
</feature>
<dbReference type="PANTHER" id="PTHR16267">
    <property type="entry name" value="BANK1/PIK3AP1 FAMILY MEMBER"/>
    <property type="match status" value="1"/>
</dbReference>
<feature type="region of interest" description="Disordered" evidence="7">
    <location>
        <begin position="874"/>
        <end position="900"/>
    </location>
</feature>
<feature type="domain" description="DBB" evidence="10">
    <location>
        <begin position="207"/>
        <end position="344"/>
    </location>
</feature>
<dbReference type="InterPro" id="IPR035897">
    <property type="entry name" value="Toll_tir_struct_dom_sf"/>
</dbReference>
<evidence type="ECO:0000259" key="10">
    <source>
        <dbReference type="PROSITE" id="PS51376"/>
    </source>
</evidence>
<dbReference type="GO" id="GO:0036312">
    <property type="term" value="F:phosphatidylinositol 3-kinase regulatory subunit binding"/>
    <property type="evidence" value="ECO:0007669"/>
    <property type="project" value="TreeGrafter"/>
</dbReference>
<feature type="compositionally biased region" description="Polar residues" evidence="7">
    <location>
        <begin position="943"/>
        <end position="957"/>
    </location>
</feature>
<comment type="caution">
    <text evidence="11">The sequence shown here is derived from an EMBL/GenBank/DDBJ whole genome shotgun (WGS) entry which is preliminary data.</text>
</comment>
<dbReference type="Pfam" id="PF14545">
    <property type="entry name" value="DBB"/>
    <property type="match status" value="1"/>
</dbReference>
<dbReference type="FunFam" id="2.30.30.40:FF:000001">
    <property type="entry name" value="Sorbin and SH3 domain-containing protein 1 isoform 2"/>
    <property type="match status" value="1"/>
</dbReference>
<evidence type="ECO:0000256" key="7">
    <source>
        <dbReference type="SAM" id="MobiDB-lite"/>
    </source>
</evidence>
<dbReference type="Gene3D" id="3.40.50.10140">
    <property type="entry name" value="Toll/interleukin-1 receptor homology (TIR) domain"/>
    <property type="match status" value="1"/>
</dbReference>
<feature type="domain" description="SH3" evidence="8">
    <location>
        <begin position="1431"/>
        <end position="1490"/>
    </location>
</feature>
<dbReference type="Gene3D" id="2.30.30.40">
    <property type="entry name" value="SH3 Domains"/>
    <property type="match status" value="3"/>
</dbReference>
<organism evidence="11 12">
    <name type="scientific">Oryzias melastigma</name>
    <name type="common">Marine medaka</name>
    <dbReference type="NCBI Taxonomy" id="30732"/>
    <lineage>
        <taxon>Eukaryota</taxon>
        <taxon>Metazoa</taxon>
        <taxon>Chordata</taxon>
        <taxon>Craniata</taxon>
        <taxon>Vertebrata</taxon>
        <taxon>Euteleostomi</taxon>
        <taxon>Actinopterygii</taxon>
        <taxon>Neopterygii</taxon>
        <taxon>Teleostei</taxon>
        <taxon>Neoteleostei</taxon>
        <taxon>Acanthomorphata</taxon>
        <taxon>Ovalentaria</taxon>
        <taxon>Atherinomorphae</taxon>
        <taxon>Beloniformes</taxon>
        <taxon>Adrianichthyidae</taxon>
        <taxon>Oryziinae</taxon>
        <taxon>Oryzias</taxon>
    </lineage>
</organism>
<dbReference type="InterPro" id="IPR052446">
    <property type="entry name" value="B-cell_PI3K-Signaling_Adptrs"/>
</dbReference>
<feature type="region of interest" description="Disordered" evidence="7">
    <location>
        <begin position="924"/>
        <end position="966"/>
    </location>
</feature>
<dbReference type="PANTHER" id="PTHR16267:SF12">
    <property type="entry name" value="PHOSPHOINOSITIDE 3-KINASE ADAPTER PROTEIN 1"/>
    <property type="match status" value="1"/>
</dbReference>
<feature type="compositionally biased region" description="Basic and acidic residues" evidence="7">
    <location>
        <begin position="1300"/>
        <end position="1309"/>
    </location>
</feature>
<dbReference type="Pfam" id="PF14604">
    <property type="entry name" value="SH3_9"/>
    <property type="match status" value="1"/>
</dbReference>
<dbReference type="PROSITE" id="PS50831">
    <property type="entry name" value="SOHO"/>
    <property type="match status" value="1"/>
</dbReference>
<dbReference type="GO" id="GO:0005829">
    <property type="term" value="C:cytosol"/>
    <property type="evidence" value="ECO:0007669"/>
    <property type="project" value="TreeGrafter"/>
</dbReference>
<feature type="region of interest" description="Disordered" evidence="7">
    <location>
        <begin position="1569"/>
        <end position="1616"/>
    </location>
</feature>
<dbReference type="FunFam" id="2.30.30.40:FF:000004">
    <property type="entry name" value="Sorbin and SH3 domain-containing protein 1 isoform 2"/>
    <property type="match status" value="1"/>
</dbReference>
<dbReference type="EMBL" id="WKFB01000356">
    <property type="protein sequence ID" value="KAF6725571.1"/>
    <property type="molecule type" value="Genomic_DNA"/>
</dbReference>
<evidence type="ECO:0000259" key="8">
    <source>
        <dbReference type="PROSITE" id="PS50002"/>
    </source>
</evidence>
<feature type="compositionally biased region" description="Basic and acidic residues" evidence="7">
    <location>
        <begin position="1361"/>
        <end position="1376"/>
    </location>
</feature>
<dbReference type="GO" id="GO:0070161">
    <property type="term" value="C:anchoring junction"/>
    <property type="evidence" value="ECO:0007669"/>
    <property type="project" value="UniProtKB-SubCell"/>
</dbReference>
<keyword evidence="3" id="KW-0597">Phosphoprotein</keyword>
<evidence type="ECO:0000259" key="9">
    <source>
        <dbReference type="PROSITE" id="PS50831"/>
    </source>
</evidence>
<dbReference type="SMART" id="SM00326">
    <property type="entry name" value="SH3"/>
    <property type="match status" value="3"/>
</dbReference>
<sequence>MNESISSTKSGDSESTCEVLILHTSEAHEWATYLQQVLKSHKLHRKSVLLYSLTSADQLHGYNFANFQSSKCVVLLLSAVFLDMLQEQNLQQALQGFLQPPHRVVVLFCGVFEEDVLKDTFRDWISWRKIFAEDEPDTYVSTIMAAVTDSRQAEAMCENEAAAVEPPMAVPSAHENPSEEAADSESAHVEPSGDEVNPSEQLTCLTVQPSRIQCEKREKLFIVLTTKVSDVGSGPEVEFSSEKGGSKRLCGTVENEYTISVTAPEMPAGLVSLTLYIGQSCISLTPVTYYTCMGEVSRYLEQAADPLKFICQAFNLTSNATESVDEILNESLKSKMPESGLQLFGVKQIETDNMSANQRDEEVPTLLHFAAKYGLKKLTTTLLHSPGALQAYSVMNKHGDYPNTLAEKNGFGDLRRFMDEFVETADMLKSHLEDAANIDGDIYEAMSNNSQDMMMKYSGSSEDIYESMLRIDPECAEDLCKLVSFTDKLPPERSHQHVFFSLPDEAMSAVDTNPEEALLRTFFQAKPQAPDRQVNNLSLQSEEEQRDGPTSFLHDEREEEENPYNLCPEDIYDIVDAKSTYNPAIVNRPPAPVPRPESALDPEKRKTYISRVFSDKDVSRNSAIEAGYPPARPAVEAPMSTYDPYAGMKTPGQRQLISLQERVKVGEITVEEAVQEFRAWQFDHERRASSLRYQQENLKKLRDSITRRHKEREKVGKDLEYEISAPLQRNLYWGSNLECGVYEPSPRISAPPPPPVHTIQRGTWKTGSTSSTSSTDSNRLSTFSCSSGTEPEFEDAAESLPPRPQRPSDPLPVPPPRIPPRIPERVPEVVHERYIPCPTRALPNRPMNRDMAPPVPRRQSECWMDEGCDRKIKRLGGPLSSAEEDEGFSDEDVEPRAPVTLFTQRSAAECEALTGRKRGAAAVRTRTSVSAVERAQPDAGAPTRTQLSSRGRPQTESGPWITPLKTMKGSPDLIPAAGLDPSRVCKGKGVVTLRATLVHVDDEDCITPEPGVTTPPSAWSGQVNGGGSEAGLAEGAPLRLDNNALSQPHLTGSISRNPASTSVPTPVYPSTRAVNPTLVLLQHNREQQKILFGLEGPTSERKQSPDPGGESLSPVSVMDDGKRLRLSQPPPVFNPLNKPVVPERSTEKSKEWYKTMFKQIHQVPDDGPAPFTYLEDGKAVPRSQSDSVVESRGRLVPVPTRYSSLKPSARRNEWEPPDKKVDTRKYRAEPRSIFEYEPGKSSVLKLERTTQDVSPEDVDLESEPWYRFFSEMEFDKASAPSFSPLETASDLQPFSSNKSAHSEVEKDRGSSTGEPVAPECDRHVYKSVLEGGDIPLQGLRALNKRHGSSSSSKDSSPAHGENADEALRKRHGDKEKILEEQRRLKREQEEADTASRRHTGIVPTHHQFITNERFGDLLNITDNTEKRKSGIERTPARARFDFRAETLKELPFQKGDIVYIIRQVDQNWYEGEHHGRVGIFPRSYVELLPPTEKAQPKKSAPVQVLEYGEAIARFNFAGDTVVEMSFRKGERITLIRRVDENWYEGKISGTNRQGIFPVTYVDVNKRPRVKNGVEYPDPPVSYSPQRSTNASPQPPKLYPNRLTTSPLPLPRSARRSVSPEVHAVSSEWISLTVGGGSPPAAPTPPLPPLPTVSYRWGEYLPPPFSASPVPLTTGSPHCISPMISPSASPLPPPYPPRPNSATPFLTFTPPQGQDLLSCRSPHLSRSVSPSSGPVLEGWLRGEKELTEGECAEGDRGRAAKGSRQNSPAEFVKNEADHDGRSSRSPVMLFDIQDNNNVNSFAQPQSHSSSPEPSRLSCGIFQALYSYVPQNDDELELQEGDLVSVMEKCDDGWFVGTSKRTKQFGTFPGNYVKEVKL</sequence>
<feature type="domain" description="SoHo" evidence="9">
    <location>
        <begin position="1121"/>
        <end position="1190"/>
    </location>
</feature>
<dbReference type="Pfam" id="PF02208">
    <property type="entry name" value="Sorb"/>
    <property type="match status" value="1"/>
</dbReference>
<feature type="compositionally biased region" description="Low complexity" evidence="7">
    <location>
        <begin position="763"/>
        <end position="782"/>
    </location>
</feature>
<evidence type="ECO:0000313" key="12">
    <source>
        <dbReference type="Proteomes" id="UP000646548"/>
    </source>
</evidence>
<dbReference type="InterPro" id="IPR001452">
    <property type="entry name" value="SH3_domain"/>
</dbReference>
<feature type="compositionally biased region" description="Acidic residues" evidence="7">
    <location>
        <begin position="882"/>
        <end position="893"/>
    </location>
</feature>
<dbReference type="InterPro" id="IPR041340">
    <property type="entry name" value="PIK3AP1_TIR"/>
</dbReference>
<feature type="region of interest" description="Disordered" evidence="7">
    <location>
        <begin position="168"/>
        <end position="201"/>
    </location>
</feature>
<dbReference type="InterPro" id="IPR036028">
    <property type="entry name" value="SH3-like_dom_sf"/>
</dbReference>
<feature type="compositionally biased region" description="Basic and acidic residues" evidence="7">
    <location>
        <begin position="1771"/>
        <end position="1781"/>
    </location>
</feature>
<keyword evidence="2 6" id="KW-0728">SH3 domain</keyword>
<dbReference type="SMART" id="SM01282">
    <property type="entry name" value="DBB"/>
    <property type="match status" value="1"/>
</dbReference>
<dbReference type="Proteomes" id="UP000646548">
    <property type="component" value="Unassembled WGS sequence"/>
</dbReference>
<feature type="region of interest" description="Disordered" evidence="7">
    <location>
        <begin position="841"/>
        <end position="862"/>
    </location>
</feature>
<dbReference type="Pfam" id="PF07653">
    <property type="entry name" value="SH3_2"/>
    <property type="match status" value="1"/>
</dbReference>
<dbReference type="CDD" id="cd11780">
    <property type="entry name" value="SH3_Sorbs_3"/>
    <property type="match status" value="1"/>
</dbReference>
<feature type="region of interest" description="Disordered" evidence="7">
    <location>
        <begin position="1093"/>
        <end position="1144"/>
    </location>
</feature>
<feature type="region of interest" description="Disordered" evidence="7">
    <location>
        <begin position="1205"/>
        <end position="1226"/>
    </location>
</feature>
<dbReference type="SMART" id="SM00459">
    <property type="entry name" value="Sorb"/>
    <property type="match status" value="1"/>
</dbReference>
<feature type="region of interest" description="Disordered" evidence="7">
    <location>
        <begin position="1684"/>
        <end position="1783"/>
    </location>
</feature>
<evidence type="ECO:0000313" key="11">
    <source>
        <dbReference type="EMBL" id="KAF6725571.1"/>
    </source>
</evidence>
<reference evidence="11" key="1">
    <citation type="journal article" name="BMC Genomics">
        <title>Long-read sequencing and de novo genome assembly of marine medaka (Oryzias melastigma).</title>
        <authorList>
            <person name="Liang P."/>
            <person name="Saqib H.S.A."/>
            <person name="Ni X."/>
            <person name="Shen Y."/>
        </authorList>
    </citation>
    <scope>NUCLEOTIDE SEQUENCE</scope>
    <source>
        <strain evidence="11">Bigg-433</strain>
    </source>
</reference>
<dbReference type="InterPro" id="IPR003127">
    <property type="entry name" value="SoHo_dom"/>
</dbReference>
<evidence type="ECO:0000256" key="2">
    <source>
        <dbReference type="ARBA" id="ARBA00022443"/>
    </source>
</evidence>
<dbReference type="Pfam" id="PF00018">
    <property type="entry name" value="SH3_1"/>
    <property type="match status" value="1"/>
</dbReference>
<feature type="domain" description="SH3" evidence="8">
    <location>
        <begin position="1815"/>
        <end position="1876"/>
    </location>
</feature>
<feature type="region of interest" description="Disordered" evidence="7">
    <location>
        <begin position="529"/>
        <end position="563"/>
    </location>
</feature>
<feature type="compositionally biased region" description="Polar residues" evidence="7">
    <location>
        <begin position="1046"/>
        <end position="1064"/>
    </location>
</feature>
<feature type="region of interest" description="Disordered" evidence="7">
    <location>
        <begin position="1344"/>
        <end position="1376"/>
    </location>
</feature>
<dbReference type="GO" id="GO:0005102">
    <property type="term" value="F:signaling receptor binding"/>
    <property type="evidence" value="ECO:0007669"/>
    <property type="project" value="TreeGrafter"/>
</dbReference>
<evidence type="ECO:0000256" key="5">
    <source>
        <dbReference type="ARBA" id="ARBA00022949"/>
    </source>
</evidence>
<dbReference type="PROSITE" id="PS51376">
    <property type="entry name" value="DBB"/>
    <property type="match status" value="1"/>
</dbReference>
<feature type="compositionally biased region" description="Basic and acidic residues" evidence="7">
    <location>
        <begin position="1210"/>
        <end position="1226"/>
    </location>
</feature>
<feature type="region of interest" description="Disordered" evidence="7">
    <location>
        <begin position="744"/>
        <end position="823"/>
    </location>
</feature>